<dbReference type="InterPro" id="IPR046237">
    <property type="entry name" value="DUF6270"/>
</dbReference>
<accession>A0A2H4U6B2</accession>
<dbReference type="EMBL" id="CP017803">
    <property type="protein sequence ID" value="ATZ59651.1"/>
    <property type="molecule type" value="Genomic_DNA"/>
</dbReference>
<dbReference type="AlphaFoldDB" id="A0A2H4U6B2"/>
<name>A0A2H4U6B2_METSM</name>
<dbReference type="RefSeq" id="WP_100815426.1">
    <property type="nucleotide sequence ID" value="NZ_CP017803.1"/>
</dbReference>
<proteinExistence type="predicted"/>
<dbReference type="GeneID" id="35118523"/>
<protein>
    <submittedName>
        <fullName evidence="1">Uncharacterized protein</fullName>
    </submittedName>
</protein>
<reference evidence="2" key="1">
    <citation type="submission" date="2016-10" db="EMBL/GenBank/DDBJ databases">
        <authorList>
            <person name="Kim B.-C."/>
            <person name="Jeong H."/>
        </authorList>
    </citation>
    <scope>NUCLEOTIDE SEQUENCE [LARGE SCALE GENOMIC DNA]</scope>
    <source>
        <strain evidence="2">KB11</strain>
    </source>
</reference>
<sequence length="268" mass="31725">MIYNIAVFGSCASRDNFYSGINPDYKKYFNCSISSQRGSIISLMQEPVPFKNQDIQILPENRVNKAGTQFINQDLTKNFLSEVKKFKPDYILIDNYFEVIFGIIKYENCFITNNYWDLPKTRFHTEIKPYTKINMYNDPNTYLKLYKENMNLFLDYIQKESPNSQIILNPVRLGYKILKDDNNIEVNKNFKSNAKNTNKLLKKVDNILKKQKDVITLKIKKERILDENHEWGLGQVHYTQPYYSNILNQLKQISKNDKSLLSKIYELF</sequence>
<evidence type="ECO:0000313" key="1">
    <source>
        <dbReference type="EMBL" id="ATZ59651.1"/>
    </source>
</evidence>
<dbReference type="Pfam" id="PF19786">
    <property type="entry name" value="DUF6270"/>
    <property type="match status" value="1"/>
</dbReference>
<dbReference type="Proteomes" id="UP000232133">
    <property type="component" value="Chromosome"/>
</dbReference>
<organism evidence="1 2">
    <name type="scientific">Methanobrevibacter smithii</name>
    <dbReference type="NCBI Taxonomy" id="2173"/>
    <lineage>
        <taxon>Archaea</taxon>
        <taxon>Methanobacteriati</taxon>
        <taxon>Methanobacteriota</taxon>
        <taxon>Methanomada group</taxon>
        <taxon>Methanobacteria</taxon>
        <taxon>Methanobacteriales</taxon>
        <taxon>Methanobacteriaceae</taxon>
        <taxon>Methanobrevibacter</taxon>
    </lineage>
</organism>
<gene>
    <name evidence="1" type="ORF">BK798_04060</name>
</gene>
<evidence type="ECO:0000313" key="2">
    <source>
        <dbReference type="Proteomes" id="UP000232133"/>
    </source>
</evidence>